<organism evidence="1 2">
    <name type="scientific">Panagrolaimus sp. PS1159</name>
    <dbReference type="NCBI Taxonomy" id="55785"/>
    <lineage>
        <taxon>Eukaryota</taxon>
        <taxon>Metazoa</taxon>
        <taxon>Ecdysozoa</taxon>
        <taxon>Nematoda</taxon>
        <taxon>Chromadorea</taxon>
        <taxon>Rhabditida</taxon>
        <taxon>Tylenchina</taxon>
        <taxon>Panagrolaimomorpha</taxon>
        <taxon>Panagrolaimoidea</taxon>
        <taxon>Panagrolaimidae</taxon>
        <taxon>Panagrolaimus</taxon>
    </lineage>
</organism>
<dbReference type="Proteomes" id="UP000887580">
    <property type="component" value="Unplaced"/>
</dbReference>
<accession>A0AC35EYT1</accession>
<reference evidence="2" key="1">
    <citation type="submission" date="2022-11" db="UniProtKB">
        <authorList>
            <consortium name="WormBaseParasite"/>
        </authorList>
    </citation>
    <scope>IDENTIFICATION</scope>
</reference>
<proteinExistence type="predicted"/>
<protein>
    <submittedName>
        <fullName evidence="2">Uncharacterized protein</fullName>
    </submittedName>
</protein>
<name>A0AC35EYT1_9BILA</name>
<evidence type="ECO:0000313" key="1">
    <source>
        <dbReference type="Proteomes" id="UP000887580"/>
    </source>
</evidence>
<dbReference type="WBParaSite" id="PS1159_v2.g12092.t1">
    <property type="protein sequence ID" value="PS1159_v2.g12092.t1"/>
    <property type="gene ID" value="PS1159_v2.g12092"/>
</dbReference>
<evidence type="ECO:0000313" key="2">
    <source>
        <dbReference type="WBParaSite" id="PS1159_v2.g12092.t1"/>
    </source>
</evidence>
<sequence length="93" mass="10605">MSFIICAVQVFYTFYLILREITGIDENYIGLTFLSDVCAGTNAYLLLVFSKPIRYQFKKLLNRVHPSIVKIGTDTHIPVVRSRSPATTVVRHN</sequence>